<evidence type="ECO:0000313" key="4">
    <source>
        <dbReference type="Proteomes" id="UP000617951"/>
    </source>
</evidence>
<proteinExistence type="predicted"/>
<gene>
    <name evidence="3" type="ORF">H8693_08595</name>
</gene>
<organism evidence="3 4">
    <name type="scientific">Guopingia tenuis</name>
    <dbReference type="NCBI Taxonomy" id="2763656"/>
    <lineage>
        <taxon>Bacteria</taxon>
        <taxon>Bacillati</taxon>
        <taxon>Bacillota</taxon>
        <taxon>Clostridia</taxon>
        <taxon>Christensenellales</taxon>
        <taxon>Christensenellaceae</taxon>
        <taxon>Guopingia</taxon>
    </lineage>
</organism>
<dbReference type="Pfam" id="PF11495">
    <property type="entry name" value="Regulator_TrmB"/>
    <property type="match status" value="1"/>
</dbReference>
<dbReference type="CDD" id="cd09124">
    <property type="entry name" value="PLDc_like_TrmB_middle"/>
    <property type="match status" value="1"/>
</dbReference>
<sequence>MDTVQLLTRFGLTRQEANLYILLCRRGDLTGYEAAKLTGISRSGTYTALAGLVEKGAAYLREEAASHYTPVPVEEFSENYLHNLEKTREQLIAQMPRQAAVEDGYLTIRGSRHILDRMRSMIRAAQKRLYLSASPGVLEELSPALQEAMDAGRKVTLITSPEFSIEGAYLYSAPIPDGQVRLIVDSSRALAGDARDEASSCVYSCQKNLVELIKESLSNEIRLIQKDGLA</sequence>
<dbReference type="InterPro" id="IPR002831">
    <property type="entry name" value="Tscrpt_reg_TrmB_N"/>
</dbReference>
<dbReference type="PANTHER" id="PTHR34293">
    <property type="entry name" value="HTH-TYPE TRANSCRIPTIONAL REGULATOR TRMBL2"/>
    <property type="match status" value="1"/>
</dbReference>
<dbReference type="Gene3D" id="1.10.10.10">
    <property type="entry name" value="Winged helix-like DNA-binding domain superfamily/Winged helix DNA-binding domain"/>
    <property type="match status" value="1"/>
</dbReference>
<name>A0A926DJI1_9FIRM</name>
<dbReference type="AlphaFoldDB" id="A0A926DJI1"/>
<keyword evidence="4" id="KW-1185">Reference proteome</keyword>
<evidence type="ECO:0000313" key="3">
    <source>
        <dbReference type="EMBL" id="MBC8538991.1"/>
    </source>
</evidence>
<feature type="domain" description="Transcription regulator TrmB C-terminal" evidence="2">
    <location>
        <begin position="107"/>
        <end position="164"/>
    </location>
</feature>
<dbReference type="SUPFAM" id="SSF56024">
    <property type="entry name" value="Phospholipase D/nuclease"/>
    <property type="match status" value="1"/>
</dbReference>
<dbReference type="InterPro" id="IPR021586">
    <property type="entry name" value="Tscrpt_reg_TrmB_C"/>
</dbReference>
<feature type="domain" description="Transcription regulator TrmB N-terminal" evidence="1">
    <location>
        <begin position="7"/>
        <end position="74"/>
    </location>
</feature>
<dbReference type="SUPFAM" id="SSF46785">
    <property type="entry name" value="Winged helix' DNA-binding domain"/>
    <property type="match status" value="1"/>
</dbReference>
<accession>A0A926DJI1</accession>
<dbReference type="RefSeq" id="WP_249280631.1">
    <property type="nucleotide sequence ID" value="NZ_JACRSS010000004.1"/>
</dbReference>
<dbReference type="PANTHER" id="PTHR34293:SF1">
    <property type="entry name" value="HTH-TYPE TRANSCRIPTIONAL REGULATOR TRMBL2"/>
    <property type="match status" value="1"/>
</dbReference>
<dbReference type="Pfam" id="PF01978">
    <property type="entry name" value="TrmB"/>
    <property type="match status" value="1"/>
</dbReference>
<evidence type="ECO:0000259" key="2">
    <source>
        <dbReference type="Pfam" id="PF11495"/>
    </source>
</evidence>
<reference evidence="3" key="1">
    <citation type="submission" date="2020-08" db="EMBL/GenBank/DDBJ databases">
        <title>Genome public.</title>
        <authorList>
            <person name="Liu C."/>
            <person name="Sun Q."/>
        </authorList>
    </citation>
    <scope>NUCLEOTIDE SEQUENCE</scope>
    <source>
        <strain evidence="3">NSJ-63</strain>
    </source>
</reference>
<comment type="caution">
    <text evidence="3">The sequence shown here is derived from an EMBL/GenBank/DDBJ whole genome shotgun (WGS) entry which is preliminary data.</text>
</comment>
<protein>
    <submittedName>
        <fullName evidence="3">TrmB family transcriptional regulator</fullName>
    </submittedName>
</protein>
<dbReference type="Proteomes" id="UP000617951">
    <property type="component" value="Unassembled WGS sequence"/>
</dbReference>
<evidence type="ECO:0000259" key="1">
    <source>
        <dbReference type="Pfam" id="PF01978"/>
    </source>
</evidence>
<dbReference type="EMBL" id="JACRSS010000004">
    <property type="protein sequence ID" value="MBC8538991.1"/>
    <property type="molecule type" value="Genomic_DNA"/>
</dbReference>
<dbReference type="InterPro" id="IPR051797">
    <property type="entry name" value="TrmB-like"/>
</dbReference>
<dbReference type="InterPro" id="IPR036388">
    <property type="entry name" value="WH-like_DNA-bd_sf"/>
</dbReference>
<dbReference type="InterPro" id="IPR036390">
    <property type="entry name" value="WH_DNA-bd_sf"/>
</dbReference>